<dbReference type="RefSeq" id="WP_168882230.1">
    <property type="nucleotide sequence ID" value="NZ_JABAIL010000003.1"/>
</dbReference>
<dbReference type="PROSITE" id="PS51257">
    <property type="entry name" value="PROKAR_LIPOPROTEIN"/>
    <property type="match status" value="1"/>
</dbReference>
<reference evidence="2 3" key="1">
    <citation type="submission" date="2020-04" db="EMBL/GenBank/DDBJ databases">
        <title>Flammeovirga sp. SR4, a novel species isolated from seawater.</title>
        <authorList>
            <person name="Wang X."/>
        </authorList>
    </citation>
    <scope>NUCLEOTIDE SEQUENCE [LARGE SCALE GENOMIC DNA]</scope>
    <source>
        <strain evidence="2 3">SR4</strain>
    </source>
</reference>
<comment type="caution">
    <text evidence="2">The sequence shown here is derived from an EMBL/GenBank/DDBJ whole genome shotgun (WGS) entry which is preliminary data.</text>
</comment>
<evidence type="ECO:0000313" key="2">
    <source>
        <dbReference type="EMBL" id="NLR91510.1"/>
    </source>
</evidence>
<dbReference type="InterPro" id="IPR021255">
    <property type="entry name" value="DUF2807"/>
</dbReference>
<accession>A0A7X8SJV9</accession>
<dbReference type="AlphaFoldDB" id="A0A7X8SJV9"/>
<keyword evidence="3" id="KW-1185">Reference proteome</keyword>
<proteinExistence type="predicted"/>
<dbReference type="Proteomes" id="UP000585050">
    <property type="component" value="Unassembled WGS sequence"/>
</dbReference>
<protein>
    <submittedName>
        <fullName evidence="2">DUF4097 family beta strand repeat protein</fullName>
    </submittedName>
</protein>
<sequence length="256" mass="27359">MKNLNIILFITLVMGFVSCNSEDVSGPTSNYNLELADIKGVNFQTTGHVYIQYGEEQTITIETQPEVFEHLSQKVEDEIWKISINKNLSNFDLNIYVTLPQLKEATASSSGNISISEVGEGSSQVSLNTSSSGDIKLEDATGIGSDLVVNISSSGNVEASNIEANRVVVNISSSGDASLVGATSELVGRISSSGNCYSNDMTSDKVDFDISSSGDAYVHCVNEYNVNLSSSGNFYFKGNPTVREANTSSSGEVIQQ</sequence>
<dbReference type="Gene3D" id="2.160.20.120">
    <property type="match status" value="1"/>
</dbReference>
<gene>
    <name evidence="2" type="ORF">HGP29_09850</name>
</gene>
<evidence type="ECO:0000259" key="1">
    <source>
        <dbReference type="Pfam" id="PF10988"/>
    </source>
</evidence>
<feature type="domain" description="Putative auto-transporter adhesin head GIN" evidence="1">
    <location>
        <begin position="40"/>
        <end position="240"/>
    </location>
</feature>
<organism evidence="2 3">
    <name type="scientific">Flammeovirga agarivorans</name>
    <dbReference type="NCBI Taxonomy" id="2726742"/>
    <lineage>
        <taxon>Bacteria</taxon>
        <taxon>Pseudomonadati</taxon>
        <taxon>Bacteroidota</taxon>
        <taxon>Cytophagia</taxon>
        <taxon>Cytophagales</taxon>
        <taxon>Flammeovirgaceae</taxon>
        <taxon>Flammeovirga</taxon>
    </lineage>
</organism>
<dbReference type="Pfam" id="PF10988">
    <property type="entry name" value="DUF2807"/>
    <property type="match status" value="1"/>
</dbReference>
<name>A0A7X8SJV9_9BACT</name>
<evidence type="ECO:0000313" key="3">
    <source>
        <dbReference type="Proteomes" id="UP000585050"/>
    </source>
</evidence>
<dbReference type="EMBL" id="JABAIL010000003">
    <property type="protein sequence ID" value="NLR91510.1"/>
    <property type="molecule type" value="Genomic_DNA"/>
</dbReference>